<keyword evidence="6" id="KW-0547">Nucleotide-binding</keyword>
<dbReference type="RefSeq" id="WP_192828344.1">
    <property type="nucleotide sequence ID" value="NZ_CP011070.1"/>
</dbReference>
<keyword evidence="5" id="KW-0479">Metal-binding</keyword>
<dbReference type="KEGG" id="nin:NADRNF5_0470"/>
<evidence type="ECO:0000256" key="1">
    <source>
        <dbReference type="ARBA" id="ARBA00009196"/>
    </source>
</evidence>
<evidence type="ECO:0000256" key="9">
    <source>
        <dbReference type="ARBA" id="ARBA00022842"/>
    </source>
</evidence>
<evidence type="ECO:0000256" key="11">
    <source>
        <dbReference type="ARBA" id="ARBA00048679"/>
    </source>
</evidence>
<keyword evidence="8" id="KW-0067">ATP-binding</keyword>
<evidence type="ECO:0000256" key="2">
    <source>
        <dbReference type="ARBA" id="ARBA00012513"/>
    </source>
</evidence>
<dbReference type="InterPro" id="IPR011009">
    <property type="entry name" value="Kinase-like_dom_sf"/>
</dbReference>
<keyword evidence="14" id="KW-1185">Reference proteome</keyword>
<dbReference type="InterPro" id="IPR000687">
    <property type="entry name" value="RIO_kinase"/>
</dbReference>
<dbReference type="PANTHER" id="PTHR45723">
    <property type="entry name" value="SERINE/THREONINE-PROTEIN KINASE RIO1"/>
    <property type="match status" value="1"/>
</dbReference>
<evidence type="ECO:0000256" key="3">
    <source>
        <dbReference type="ARBA" id="ARBA00022527"/>
    </source>
</evidence>
<comment type="catalytic activity">
    <reaction evidence="10">
        <text>L-threonyl-[protein] + ATP = O-phospho-L-threonyl-[protein] + ADP + H(+)</text>
        <dbReference type="Rhea" id="RHEA:46608"/>
        <dbReference type="Rhea" id="RHEA-COMP:11060"/>
        <dbReference type="Rhea" id="RHEA-COMP:11605"/>
        <dbReference type="ChEBI" id="CHEBI:15378"/>
        <dbReference type="ChEBI" id="CHEBI:30013"/>
        <dbReference type="ChEBI" id="CHEBI:30616"/>
        <dbReference type="ChEBI" id="CHEBI:61977"/>
        <dbReference type="ChEBI" id="CHEBI:456216"/>
        <dbReference type="EC" id="2.7.11.1"/>
    </reaction>
</comment>
<dbReference type="SMART" id="SM00090">
    <property type="entry name" value="RIO"/>
    <property type="match status" value="1"/>
</dbReference>
<evidence type="ECO:0000256" key="4">
    <source>
        <dbReference type="ARBA" id="ARBA00022679"/>
    </source>
</evidence>
<evidence type="ECO:0000256" key="5">
    <source>
        <dbReference type="ARBA" id="ARBA00022723"/>
    </source>
</evidence>
<dbReference type="GO" id="GO:0106310">
    <property type="term" value="F:protein serine kinase activity"/>
    <property type="evidence" value="ECO:0007669"/>
    <property type="project" value="RHEA"/>
</dbReference>
<proteinExistence type="inferred from homology"/>
<dbReference type="InterPro" id="IPR018934">
    <property type="entry name" value="RIO_dom"/>
</dbReference>
<sequence length="270" mass="30685">MNSDDIMSDDLLFDDLSRKIESKIDKKLIFKSKRGGLKDGFKKGKVINEVLDKPTVMTLYKMITDHIISYVNGAISAGKESVVFWGVENNDVNVALKIYLVSTSNFKKREPYILGDPRFSHIKKGTKNLVHLWARKEFRNLTQCYEAGIPVPRPLHLTKNVLVMEFIGQGGAPAKSLLTSEVDEGDYFQAISIIKDLYHKAKLVHGDYSEYNIFKTDSGLVVFDLGSGVDLRHPNAQEFLKRDINNITKFFHKRGVSVEDPDELFEEIIK</sequence>
<accession>A0A0D5C0B8</accession>
<keyword evidence="9" id="KW-0460">Magnesium</keyword>
<reference evidence="14" key="1">
    <citation type="submission" date="2015-03" db="EMBL/GenBank/DDBJ databases">
        <title>Characterization of two novel Thaumarchaeota isolated from the Northern Adriatic Sea.</title>
        <authorList>
            <person name="Bayer B."/>
            <person name="Vojvoda J."/>
            <person name="Offre P."/>
            <person name="Srivastava A."/>
            <person name="Elisabeth N."/>
            <person name="Garcia J.A.L."/>
            <person name="Schleper C."/>
            <person name="Herndl G.J."/>
        </authorList>
    </citation>
    <scope>NUCLEOTIDE SEQUENCE [LARGE SCALE GENOMIC DNA]</scope>
    <source>
        <strain evidence="14">NF5</strain>
    </source>
</reference>
<evidence type="ECO:0000313" key="13">
    <source>
        <dbReference type="EMBL" id="AJW70166.1"/>
    </source>
</evidence>
<evidence type="ECO:0000256" key="10">
    <source>
        <dbReference type="ARBA" id="ARBA00047899"/>
    </source>
</evidence>
<evidence type="ECO:0000259" key="12">
    <source>
        <dbReference type="SMART" id="SM00090"/>
    </source>
</evidence>
<feature type="domain" description="RIO kinase" evidence="12">
    <location>
        <begin position="40"/>
        <end position="270"/>
    </location>
</feature>
<dbReference type="GeneID" id="24819716"/>
<evidence type="ECO:0000256" key="7">
    <source>
        <dbReference type="ARBA" id="ARBA00022777"/>
    </source>
</evidence>
<dbReference type="InterPro" id="IPR051272">
    <property type="entry name" value="RIO-type_Ser/Thr_kinase"/>
</dbReference>
<dbReference type="EC" id="2.7.11.1" evidence="2"/>
<dbReference type="Pfam" id="PF01163">
    <property type="entry name" value="RIO1"/>
    <property type="match status" value="1"/>
</dbReference>
<dbReference type="AlphaFoldDB" id="A0A0D5C0B8"/>
<dbReference type="EMBL" id="CP011070">
    <property type="protein sequence ID" value="AJW70166.1"/>
    <property type="molecule type" value="Genomic_DNA"/>
</dbReference>
<dbReference type="STRING" id="1580092.NADRNF5_0470"/>
<reference evidence="13 14" key="2">
    <citation type="journal article" date="2016" name="ISME J.">
        <title>Physiological and genomic characterization of two novel marine thaumarchaeal strains indicates niche differentiation.</title>
        <authorList>
            <person name="Bayer B."/>
            <person name="Vojvoda J."/>
            <person name="Offre P."/>
            <person name="Alves R.J."/>
            <person name="Elisabeth N.H."/>
            <person name="Garcia J.A."/>
            <person name="Volland J.M."/>
            <person name="Srivastava A."/>
            <person name="Schleper C."/>
            <person name="Herndl G.J."/>
        </authorList>
    </citation>
    <scope>NUCLEOTIDE SEQUENCE [LARGE SCALE GENOMIC DNA]</scope>
    <source>
        <strain evidence="13 14">NF5</strain>
    </source>
</reference>
<keyword evidence="3" id="KW-0723">Serine/threonine-protein kinase</keyword>
<evidence type="ECO:0000313" key="14">
    <source>
        <dbReference type="Proteomes" id="UP000032408"/>
    </source>
</evidence>
<organism evidence="13 14">
    <name type="scientific">Nitrosopumilus adriaticus</name>
    <dbReference type="NCBI Taxonomy" id="1580092"/>
    <lineage>
        <taxon>Archaea</taxon>
        <taxon>Nitrososphaerota</taxon>
        <taxon>Nitrososphaeria</taxon>
        <taxon>Nitrosopumilales</taxon>
        <taxon>Nitrosopumilaceae</taxon>
        <taxon>Nitrosopumilus</taxon>
    </lineage>
</organism>
<dbReference type="GO" id="GO:0004674">
    <property type="term" value="F:protein serine/threonine kinase activity"/>
    <property type="evidence" value="ECO:0007669"/>
    <property type="project" value="UniProtKB-KW"/>
</dbReference>
<name>A0A0D5C0B8_9ARCH</name>
<dbReference type="Proteomes" id="UP000032408">
    <property type="component" value="Chromosome"/>
</dbReference>
<dbReference type="GO" id="GO:0046872">
    <property type="term" value="F:metal ion binding"/>
    <property type="evidence" value="ECO:0007669"/>
    <property type="project" value="UniProtKB-KW"/>
</dbReference>
<protein>
    <recommendedName>
        <fullName evidence="2">non-specific serine/threonine protein kinase</fullName>
        <ecNumber evidence="2">2.7.11.1</ecNumber>
    </recommendedName>
</protein>
<dbReference type="HOGENOM" id="CLU_018693_3_3_2"/>
<dbReference type="Gene3D" id="1.10.510.10">
    <property type="entry name" value="Transferase(Phosphotransferase) domain 1"/>
    <property type="match status" value="1"/>
</dbReference>
<comment type="catalytic activity">
    <reaction evidence="11">
        <text>L-seryl-[protein] + ATP = O-phospho-L-seryl-[protein] + ADP + H(+)</text>
        <dbReference type="Rhea" id="RHEA:17989"/>
        <dbReference type="Rhea" id="RHEA-COMP:9863"/>
        <dbReference type="Rhea" id="RHEA-COMP:11604"/>
        <dbReference type="ChEBI" id="CHEBI:15378"/>
        <dbReference type="ChEBI" id="CHEBI:29999"/>
        <dbReference type="ChEBI" id="CHEBI:30616"/>
        <dbReference type="ChEBI" id="CHEBI:83421"/>
        <dbReference type="ChEBI" id="CHEBI:456216"/>
        <dbReference type="EC" id="2.7.11.1"/>
    </reaction>
</comment>
<keyword evidence="4 13" id="KW-0808">Transferase</keyword>
<dbReference type="CDD" id="cd05145">
    <property type="entry name" value="RIO1_like"/>
    <property type="match status" value="1"/>
</dbReference>
<dbReference type="SUPFAM" id="SSF56112">
    <property type="entry name" value="Protein kinase-like (PK-like)"/>
    <property type="match status" value="1"/>
</dbReference>
<comment type="similarity">
    <text evidence="1">Belongs to the protein kinase superfamily. RIO-type Ser/Thr kinase family.</text>
</comment>
<evidence type="ECO:0000256" key="6">
    <source>
        <dbReference type="ARBA" id="ARBA00022741"/>
    </source>
</evidence>
<gene>
    <name evidence="13" type="primary">rio</name>
    <name evidence="13" type="ORF">NADRNF5_0470</name>
</gene>
<evidence type="ECO:0000256" key="8">
    <source>
        <dbReference type="ARBA" id="ARBA00022840"/>
    </source>
</evidence>
<dbReference type="OrthoDB" id="31344at2157"/>
<keyword evidence="7 13" id="KW-0418">Kinase</keyword>
<dbReference type="Gene3D" id="3.30.200.20">
    <property type="entry name" value="Phosphorylase Kinase, domain 1"/>
    <property type="match status" value="1"/>
</dbReference>
<dbReference type="GO" id="GO:0005524">
    <property type="term" value="F:ATP binding"/>
    <property type="evidence" value="ECO:0007669"/>
    <property type="project" value="UniProtKB-KW"/>
</dbReference>